<name>A0A8S2ZP71_9BILA</name>
<organism evidence="1 2">
    <name type="scientific">Didymodactylos carnosus</name>
    <dbReference type="NCBI Taxonomy" id="1234261"/>
    <lineage>
        <taxon>Eukaryota</taxon>
        <taxon>Metazoa</taxon>
        <taxon>Spiralia</taxon>
        <taxon>Gnathifera</taxon>
        <taxon>Rotifera</taxon>
        <taxon>Eurotatoria</taxon>
        <taxon>Bdelloidea</taxon>
        <taxon>Philodinida</taxon>
        <taxon>Philodinidae</taxon>
        <taxon>Didymodactylos</taxon>
    </lineage>
</organism>
<reference evidence="1" key="1">
    <citation type="submission" date="2021-02" db="EMBL/GenBank/DDBJ databases">
        <authorList>
            <person name="Nowell W R."/>
        </authorList>
    </citation>
    <scope>NUCLEOTIDE SEQUENCE</scope>
</reference>
<proteinExistence type="predicted"/>
<dbReference type="EMBL" id="CAJOBC010140240">
    <property type="protein sequence ID" value="CAF4643239.1"/>
    <property type="molecule type" value="Genomic_DNA"/>
</dbReference>
<accession>A0A8S2ZP71</accession>
<dbReference type="Proteomes" id="UP000681722">
    <property type="component" value="Unassembled WGS sequence"/>
</dbReference>
<feature type="non-terminal residue" evidence="1">
    <location>
        <position position="86"/>
    </location>
</feature>
<dbReference type="AlphaFoldDB" id="A0A8S2ZP71"/>
<protein>
    <submittedName>
        <fullName evidence="1">Uncharacterized protein</fullName>
    </submittedName>
</protein>
<evidence type="ECO:0000313" key="2">
    <source>
        <dbReference type="Proteomes" id="UP000681722"/>
    </source>
</evidence>
<gene>
    <name evidence="1" type="ORF">SRO942_LOCUS50191</name>
</gene>
<comment type="caution">
    <text evidence="1">The sequence shown here is derived from an EMBL/GenBank/DDBJ whole genome shotgun (WGS) entry which is preliminary data.</text>
</comment>
<sequence length="86" mass="10415">MNICPDMNNVELVYATFLEMNRFLQNNIKTEITEKAEYQIICLKQHLIQIYQKINELNQKHLNPEDYEFTIDFGTEIIEWLYQTIL</sequence>
<evidence type="ECO:0000313" key="1">
    <source>
        <dbReference type="EMBL" id="CAF4643239.1"/>
    </source>
</evidence>